<sequence>MQKYSSIEQNPLMWELFSGILQEKEAEANWEKLCQHIGEGKAGMWSPCLLG</sequence>
<dbReference type="EMBL" id="HACG01025830">
    <property type="protein sequence ID" value="CEK72695.1"/>
    <property type="molecule type" value="Transcribed_RNA"/>
</dbReference>
<accession>A0A0B6ZVP6</accession>
<organism evidence="2">
    <name type="scientific">Arion vulgaris</name>
    <dbReference type="NCBI Taxonomy" id="1028688"/>
    <lineage>
        <taxon>Eukaryota</taxon>
        <taxon>Metazoa</taxon>
        <taxon>Spiralia</taxon>
        <taxon>Lophotrochozoa</taxon>
        <taxon>Mollusca</taxon>
        <taxon>Gastropoda</taxon>
        <taxon>Heterobranchia</taxon>
        <taxon>Euthyneura</taxon>
        <taxon>Panpulmonata</taxon>
        <taxon>Eupulmonata</taxon>
        <taxon>Stylommatophora</taxon>
        <taxon>Helicina</taxon>
        <taxon>Arionoidea</taxon>
        <taxon>Arionidae</taxon>
        <taxon>Arion</taxon>
    </lineage>
</organism>
<dbReference type="AlphaFoldDB" id="A0A0B6ZVP6"/>
<gene>
    <name evidence="2" type="primary">ORF83555</name>
    <name evidence="1" type="synonym">ORF83543</name>
</gene>
<name>A0A0B6ZVP6_9EUPU</name>
<protein>
    <submittedName>
        <fullName evidence="2">Uncharacterized protein</fullName>
    </submittedName>
</protein>
<dbReference type="EMBL" id="HACG01025834">
    <property type="protein sequence ID" value="CEK72699.1"/>
    <property type="molecule type" value="Transcribed_RNA"/>
</dbReference>
<proteinExistence type="predicted"/>
<reference evidence="2" key="1">
    <citation type="submission" date="2014-12" db="EMBL/GenBank/DDBJ databases">
        <title>Insight into the proteome of Arion vulgaris.</title>
        <authorList>
            <person name="Aradska J."/>
            <person name="Bulat T."/>
            <person name="Smidak R."/>
            <person name="Sarate P."/>
            <person name="Gangsoo J."/>
            <person name="Sialana F."/>
            <person name="Bilban M."/>
            <person name="Lubec G."/>
        </authorList>
    </citation>
    <scope>NUCLEOTIDE SEQUENCE</scope>
    <source>
        <tissue evidence="2">Skin</tissue>
    </source>
</reference>
<evidence type="ECO:0000313" key="1">
    <source>
        <dbReference type="EMBL" id="CEK72695.1"/>
    </source>
</evidence>
<evidence type="ECO:0000313" key="2">
    <source>
        <dbReference type="EMBL" id="CEK72699.1"/>
    </source>
</evidence>